<proteinExistence type="inferred from homology"/>
<accession>A0AAD6IUZ3</accession>
<feature type="compositionally biased region" description="Low complexity" evidence="6">
    <location>
        <begin position="389"/>
        <end position="410"/>
    </location>
</feature>
<protein>
    <recommendedName>
        <fullName evidence="7">Trafficking protein particle complex II-specific subunit 65 IgD3 domain-containing protein</fullName>
    </recommendedName>
</protein>
<feature type="region of interest" description="Disordered" evidence="6">
    <location>
        <begin position="386"/>
        <end position="410"/>
    </location>
</feature>
<dbReference type="Pfam" id="PF04117">
    <property type="entry name" value="Mpv17_PMP22"/>
    <property type="match status" value="1"/>
</dbReference>
<dbReference type="Proteomes" id="UP001221413">
    <property type="component" value="Unassembled WGS sequence"/>
</dbReference>
<feature type="domain" description="Trafficking protein particle complex II-specific subunit 65 IgD3" evidence="7">
    <location>
        <begin position="421"/>
        <end position="564"/>
    </location>
</feature>
<evidence type="ECO:0000256" key="4">
    <source>
        <dbReference type="ARBA" id="ARBA00022989"/>
    </source>
</evidence>
<reference evidence="8" key="1">
    <citation type="submission" date="2023-01" db="EMBL/GenBank/DDBJ databases">
        <title>The chitinases involved in constricting ring structure development in the nematode-trapping fungus Drechslerella dactyloides.</title>
        <authorList>
            <person name="Wang R."/>
            <person name="Zhang L."/>
            <person name="Tang P."/>
            <person name="Li S."/>
            <person name="Liang L."/>
        </authorList>
    </citation>
    <scope>NUCLEOTIDE SEQUENCE</scope>
    <source>
        <strain evidence="8">YMF1.00031</strain>
    </source>
</reference>
<comment type="caution">
    <text evidence="8">The sequence shown here is derived from an EMBL/GenBank/DDBJ whole genome shotgun (WGS) entry which is preliminary data.</text>
</comment>
<dbReference type="EMBL" id="JAQGDS010000007">
    <property type="protein sequence ID" value="KAJ6259124.1"/>
    <property type="molecule type" value="Genomic_DNA"/>
</dbReference>
<sequence length="808" mass="89590">MASPGSIGPSRRGHRRTISTDIVEKARLKVFIAEDSSLDIEAFLNSKQNAKRLSVQSPADLVQSVPALDTLGQRQHLFFDEDVPVFIALQIFGIQDDSVYQSYSSRLAVSLEVTAVENQGPRRPDGTRAPDGPILLYQKTIQDKDGGRILWRDGDLRLAIWKIMVPLGHPKAKPVNPRVVFSASATLKLLNQNTRLPENEYLSSRQALNVNILESFGGESPEKLPYLSALRVSRVIPTQPATKESFSPLGYSSKKYFPIVPGLNFKLRGNKTPRRANTENLFAHLTLEVTPQLGCNFEIRDVVLECGGMTIPSMETSEKMFPTVLQVMDEITFLFKIPNKSSLSQPSSLLKHMVVKLKGQAMISDICKPLISTHWETSIDFSSRHHETSTAAAPAATHPNPPSLRLSTRPLSSGSNIGVTVAEPMGLTITFTAMTLSVHPGDIFAWRVFVMNRSSRARRLALLVPPKRRKGEGKILPSVPHNLTEPVVEDAALYSSYKSQHLDAVELIPLVNDVRIGPLAPNACHTAELRFIALATGVLTIEGVRVVDLMTNDITECRELPTPVIPLFIFTIQLIIMARFIAVFNESFEKRPILTMMVSNAVLNSIADTVAQTITIIRERALRKPFGPRLPQDRIAIEIGELDNKLPDALHKGELIPPSDFLPPPFEFDRLARFAFWGFMLAPAQFTWFKFLGKTFPIAPKSAAMGPALKRVACDQLIFAPVGLAGFFTFMTVAEGGGTEQVKNKFSNVYMSALRSNYLLWPAVQIINFRLMPLQFQLPFASSVGILWTTYLSLTNSAADVQEEEYLP</sequence>
<dbReference type="GO" id="GO:0005802">
    <property type="term" value="C:trans-Golgi network"/>
    <property type="evidence" value="ECO:0007669"/>
    <property type="project" value="TreeGrafter"/>
</dbReference>
<dbReference type="GO" id="GO:0016020">
    <property type="term" value="C:membrane"/>
    <property type="evidence" value="ECO:0007669"/>
    <property type="project" value="UniProtKB-SubCell"/>
</dbReference>
<dbReference type="InterPro" id="IPR055420">
    <property type="entry name" value="IgD3_Trs65"/>
</dbReference>
<keyword evidence="4" id="KW-1133">Transmembrane helix</keyword>
<dbReference type="PANTHER" id="PTHR28159:SF1">
    <property type="entry name" value="TRAFFICKING PROTEIN PARTICLE COMPLEX II-SPECIFIC SUBUNIT 65"/>
    <property type="match status" value="1"/>
</dbReference>
<dbReference type="Pfam" id="PF12735">
    <property type="entry name" value="IgD3_Trs65"/>
    <property type="match status" value="1"/>
</dbReference>
<evidence type="ECO:0000256" key="5">
    <source>
        <dbReference type="ARBA" id="ARBA00023136"/>
    </source>
</evidence>
<organism evidence="8 9">
    <name type="scientific">Drechslerella dactyloides</name>
    <name type="common">Nematode-trapping fungus</name>
    <name type="synonym">Arthrobotrys dactyloides</name>
    <dbReference type="NCBI Taxonomy" id="74499"/>
    <lineage>
        <taxon>Eukaryota</taxon>
        <taxon>Fungi</taxon>
        <taxon>Dikarya</taxon>
        <taxon>Ascomycota</taxon>
        <taxon>Pezizomycotina</taxon>
        <taxon>Orbiliomycetes</taxon>
        <taxon>Orbiliales</taxon>
        <taxon>Orbiliaceae</taxon>
        <taxon>Drechslerella</taxon>
    </lineage>
</organism>
<dbReference type="GO" id="GO:1990071">
    <property type="term" value="C:TRAPPII protein complex"/>
    <property type="evidence" value="ECO:0007669"/>
    <property type="project" value="InterPro"/>
</dbReference>
<keyword evidence="9" id="KW-1185">Reference proteome</keyword>
<evidence type="ECO:0000259" key="7">
    <source>
        <dbReference type="Pfam" id="PF12735"/>
    </source>
</evidence>
<dbReference type="GO" id="GO:0006891">
    <property type="term" value="P:intra-Golgi vesicle-mediated transport"/>
    <property type="evidence" value="ECO:0007669"/>
    <property type="project" value="InterPro"/>
</dbReference>
<comment type="subcellular location">
    <subcellularLocation>
        <location evidence="1">Membrane</location>
        <topology evidence="1">Multi-pass membrane protein</topology>
    </subcellularLocation>
</comment>
<evidence type="ECO:0000313" key="9">
    <source>
        <dbReference type="Proteomes" id="UP001221413"/>
    </source>
</evidence>
<gene>
    <name evidence="8" type="ORF">Dda_6021</name>
</gene>
<keyword evidence="5" id="KW-0472">Membrane</keyword>
<comment type="similarity">
    <text evidence="2">Belongs to the peroxisomal membrane protein PXMP2/4 family.</text>
</comment>
<dbReference type="InterPro" id="IPR024662">
    <property type="entry name" value="Trs65"/>
</dbReference>
<evidence type="ECO:0000256" key="3">
    <source>
        <dbReference type="ARBA" id="ARBA00022692"/>
    </source>
</evidence>
<evidence type="ECO:0000313" key="8">
    <source>
        <dbReference type="EMBL" id="KAJ6259124.1"/>
    </source>
</evidence>
<keyword evidence="3" id="KW-0812">Transmembrane</keyword>
<evidence type="ECO:0000256" key="6">
    <source>
        <dbReference type="SAM" id="MobiDB-lite"/>
    </source>
</evidence>
<dbReference type="AlphaFoldDB" id="A0AAD6IUZ3"/>
<evidence type="ECO:0000256" key="1">
    <source>
        <dbReference type="ARBA" id="ARBA00004141"/>
    </source>
</evidence>
<dbReference type="InterPro" id="IPR007248">
    <property type="entry name" value="Mpv17_PMP22"/>
</dbReference>
<name>A0AAD6IUZ3_DREDA</name>
<evidence type="ECO:0000256" key="2">
    <source>
        <dbReference type="ARBA" id="ARBA00006824"/>
    </source>
</evidence>
<dbReference type="PANTHER" id="PTHR28159">
    <property type="entry name" value="TRAFFICKING PROTEIN PARTICLE COMPLEX II-SPECIFIC SUBUNIT 65"/>
    <property type="match status" value="1"/>
</dbReference>